<dbReference type="Proteomes" id="UP000823775">
    <property type="component" value="Unassembled WGS sequence"/>
</dbReference>
<proteinExistence type="predicted"/>
<keyword evidence="2" id="KW-1185">Reference proteome</keyword>
<evidence type="ECO:0000313" key="1">
    <source>
        <dbReference type="EMBL" id="MCE3050572.1"/>
    </source>
</evidence>
<feature type="non-terminal residue" evidence="1">
    <location>
        <position position="128"/>
    </location>
</feature>
<protein>
    <submittedName>
        <fullName evidence="1">Uncharacterized protein</fullName>
    </submittedName>
</protein>
<gene>
    <name evidence="1" type="ORF">HAX54_047586</name>
</gene>
<evidence type="ECO:0000313" key="2">
    <source>
        <dbReference type="Proteomes" id="UP000823775"/>
    </source>
</evidence>
<organism evidence="1 2">
    <name type="scientific">Datura stramonium</name>
    <name type="common">Jimsonweed</name>
    <name type="synonym">Common thornapple</name>
    <dbReference type="NCBI Taxonomy" id="4076"/>
    <lineage>
        <taxon>Eukaryota</taxon>
        <taxon>Viridiplantae</taxon>
        <taxon>Streptophyta</taxon>
        <taxon>Embryophyta</taxon>
        <taxon>Tracheophyta</taxon>
        <taxon>Spermatophyta</taxon>
        <taxon>Magnoliopsida</taxon>
        <taxon>eudicotyledons</taxon>
        <taxon>Gunneridae</taxon>
        <taxon>Pentapetalae</taxon>
        <taxon>asterids</taxon>
        <taxon>lamiids</taxon>
        <taxon>Solanales</taxon>
        <taxon>Solanaceae</taxon>
        <taxon>Solanoideae</taxon>
        <taxon>Datureae</taxon>
        <taxon>Datura</taxon>
    </lineage>
</organism>
<name>A0ABS8WL75_DATST</name>
<accession>A0ABS8WL75</accession>
<feature type="non-terminal residue" evidence="1">
    <location>
        <position position="1"/>
    </location>
</feature>
<comment type="caution">
    <text evidence="1">The sequence shown here is derived from an EMBL/GenBank/DDBJ whole genome shotgun (WGS) entry which is preliminary data.</text>
</comment>
<sequence length="128" mass="14802">VPLMKTSNNQRYITTRRERVLRRLTYRILIKLNNGTLETCVVEREDMTVMRICVESEGFYRFSTKLVPRRMIAYISRRLAALTFVLEFMPNSLFDSRVTDWRLLSGAGVPQHGLPLGVTQYSSNSEGP</sequence>
<reference evidence="1 2" key="1">
    <citation type="journal article" date="2021" name="BMC Genomics">
        <title>Datura genome reveals duplications of psychoactive alkaloid biosynthetic genes and high mutation rate following tissue culture.</title>
        <authorList>
            <person name="Rajewski A."/>
            <person name="Carter-House D."/>
            <person name="Stajich J."/>
            <person name="Litt A."/>
        </authorList>
    </citation>
    <scope>NUCLEOTIDE SEQUENCE [LARGE SCALE GENOMIC DNA]</scope>
    <source>
        <strain evidence="1">AR-01</strain>
    </source>
</reference>
<dbReference type="EMBL" id="JACEIK010007701">
    <property type="protein sequence ID" value="MCE3050572.1"/>
    <property type="molecule type" value="Genomic_DNA"/>
</dbReference>